<accession>A0A937RKF8</accession>
<dbReference type="EMBL" id="JAEACQ010000289">
    <property type="protein sequence ID" value="MBL7631917.1"/>
    <property type="molecule type" value="Genomic_DNA"/>
</dbReference>
<gene>
    <name evidence="3" type="ORF">I7412_33115</name>
</gene>
<keyword evidence="2" id="KW-0472">Membrane</keyword>
<dbReference type="Proteomes" id="UP000604475">
    <property type="component" value="Unassembled WGS sequence"/>
</dbReference>
<feature type="transmembrane region" description="Helical" evidence="2">
    <location>
        <begin position="23"/>
        <end position="44"/>
    </location>
</feature>
<dbReference type="AlphaFoldDB" id="A0A937RKF8"/>
<keyword evidence="4" id="KW-1185">Reference proteome</keyword>
<feature type="transmembrane region" description="Helical" evidence="2">
    <location>
        <begin position="64"/>
        <end position="83"/>
    </location>
</feature>
<protein>
    <submittedName>
        <fullName evidence="3">MFS transporter</fullName>
    </submittedName>
</protein>
<feature type="compositionally biased region" description="Basic and acidic residues" evidence="1">
    <location>
        <begin position="189"/>
        <end position="227"/>
    </location>
</feature>
<proteinExistence type="predicted"/>
<reference evidence="3" key="1">
    <citation type="submission" date="2020-12" db="EMBL/GenBank/DDBJ databases">
        <title>Genomic characterization of non-nitrogen-fixing Frankia strains.</title>
        <authorList>
            <person name="Carlos-Shanley C."/>
            <person name="Guerra T."/>
            <person name="Hahn D."/>
        </authorList>
    </citation>
    <scope>NUCLEOTIDE SEQUENCE</scope>
    <source>
        <strain evidence="3">CN6</strain>
    </source>
</reference>
<comment type="caution">
    <text evidence="3">The sequence shown here is derived from an EMBL/GenBank/DDBJ whole genome shotgun (WGS) entry which is preliminary data.</text>
</comment>
<feature type="transmembrane region" description="Helical" evidence="2">
    <location>
        <begin position="130"/>
        <end position="148"/>
    </location>
</feature>
<name>A0A937RKF8_9ACTN</name>
<keyword evidence="2" id="KW-1133">Transmembrane helix</keyword>
<keyword evidence="2" id="KW-0812">Transmembrane</keyword>
<feature type="compositionally biased region" description="Basic and acidic residues" evidence="1">
    <location>
        <begin position="235"/>
        <end position="244"/>
    </location>
</feature>
<evidence type="ECO:0000313" key="3">
    <source>
        <dbReference type="EMBL" id="MBL7631917.1"/>
    </source>
</evidence>
<feature type="region of interest" description="Disordered" evidence="1">
    <location>
        <begin position="171"/>
        <end position="302"/>
    </location>
</feature>
<sequence length="302" mass="32253">MTLTGESKINLSRGTWRIPRSRGALAGLLLMALGVWGTLIPFVGPAFNFGFGGAQTWNWSAARFWLEVLPGIATFVGGLLLTASANRGTAMIGAWLAIAAGAWFVIGPTLAGPWHLGDLGTPMGSSGRQAMTWLLFFYALGAVILYLASTAQGRLSVRSLRDIEHAQMRAQRKMAARGAHGGLFGGGRARKEEPARVGGGDDRDYRDERATRSARDERADRADRSAGRDVYPSDTRADRAEPTTRRGTAPADSADRDAGHDVYPSDTARASDNGHGRHEAQHEGLGGKIGRTLAKHGIGGRH</sequence>
<dbReference type="RefSeq" id="WP_203003787.1">
    <property type="nucleotide sequence ID" value="NZ_JADWYU010000109.1"/>
</dbReference>
<feature type="compositionally biased region" description="Basic and acidic residues" evidence="1">
    <location>
        <begin position="272"/>
        <end position="282"/>
    </location>
</feature>
<organism evidence="3 4">
    <name type="scientific">Frankia nepalensis</name>
    <dbReference type="NCBI Taxonomy" id="1836974"/>
    <lineage>
        <taxon>Bacteria</taxon>
        <taxon>Bacillati</taxon>
        <taxon>Actinomycetota</taxon>
        <taxon>Actinomycetes</taxon>
        <taxon>Frankiales</taxon>
        <taxon>Frankiaceae</taxon>
        <taxon>Frankia</taxon>
    </lineage>
</organism>
<feature type="transmembrane region" description="Helical" evidence="2">
    <location>
        <begin position="90"/>
        <end position="110"/>
    </location>
</feature>
<evidence type="ECO:0000256" key="1">
    <source>
        <dbReference type="SAM" id="MobiDB-lite"/>
    </source>
</evidence>
<evidence type="ECO:0000313" key="4">
    <source>
        <dbReference type="Proteomes" id="UP000604475"/>
    </source>
</evidence>
<evidence type="ECO:0000256" key="2">
    <source>
        <dbReference type="SAM" id="Phobius"/>
    </source>
</evidence>